<gene>
    <name evidence="6" type="ORF">CONPUDRAFT_26321</name>
</gene>
<dbReference type="Pfam" id="PF05730">
    <property type="entry name" value="CFEM"/>
    <property type="match status" value="1"/>
</dbReference>
<evidence type="ECO:0000256" key="3">
    <source>
        <dbReference type="ARBA" id="ARBA00022729"/>
    </source>
</evidence>
<accession>A0A5M3ML27</accession>
<proteinExistence type="predicted"/>
<dbReference type="OrthoDB" id="3065412at2759"/>
<keyword evidence="7" id="KW-1185">Reference proteome</keyword>
<dbReference type="InterPro" id="IPR008427">
    <property type="entry name" value="Extracellular_membr_CFEM_dom"/>
</dbReference>
<dbReference type="OMA" id="CLCNKER"/>
<evidence type="ECO:0000259" key="5">
    <source>
        <dbReference type="PROSITE" id="PS52012"/>
    </source>
</evidence>
<dbReference type="EMBL" id="JH711580">
    <property type="protein sequence ID" value="EIW79793.1"/>
    <property type="molecule type" value="Genomic_DNA"/>
</dbReference>
<keyword evidence="2" id="KW-0964">Secreted</keyword>
<evidence type="ECO:0000256" key="1">
    <source>
        <dbReference type="ARBA" id="ARBA00004613"/>
    </source>
</evidence>
<evidence type="ECO:0000313" key="6">
    <source>
        <dbReference type="EMBL" id="EIW79793.1"/>
    </source>
</evidence>
<sequence>VLVAFGSTHAFSCSNLPACATNCLASADMGDCQEGDDTCLCNNQAFINSTTSCIQSTCTGQDLQTAEYDAQQLCLA</sequence>
<dbReference type="GeneID" id="19206604"/>
<organism evidence="6 7">
    <name type="scientific">Coniophora puteana (strain RWD-64-598)</name>
    <name type="common">Brown rot fungus</name>
    <dbReference type="NCBI Taxonomy" id="741705"/>
    <lineage>
        <taxon>Eukaryota</taxon>
        <taxon>Fungi</taxon>
        <taxon>Dikarya</taxon>
        <taxon>Basidiomycota</taxon>
        <taxon>Agaricomycotina</taxon>
        <taxon>Agaricomycetes</taxon>
        <taxon>Agaricomycetidae</taxon>
        <taxon>Boletales</taxon>
        <taxon>Coniophorineae</taxon>
        <taxon>Coniophoraceae</taxon>
        <taxon>Coniophora</taxon>
    </lineage>
</organism>
<dbReference type="PROSITE" id="PS52012">
    <property type="entry name" value="CFEM"/>
    <property type="match status" value="1"/>
</dbReference>
<dbReference type="KEGG" id="cput:CONPUDRAFT_26321"/>
<dbReference type="AlphaFoldDB" id="A0A5M3ML27"/>
<dbReference type="RefSeq" id="XP_007769701.1">
    <property type="nucleotide sequence ID" value="XM_007771511.1"/>
</dbReference>
<feature type="non-terminal residue" evidence="6">
    <location>
        <position position="1"/>
    </location>
</feature>
<comment type="subcellular location">
    <subcellularLocation>
        <location evidence="1">Secreted</location>
    </subcellularLocation>
</comment>
<feature type="non-terminal residue" evidence="6">
    <location>
        <position position="76"/>
    </location>
</feature>
<keyword evidence="4" id="KW-1015">Disulfide bond</keyword>
<dbReference type="Proteomes" id="UP000053558">
    <property type="component" value="Unassembled WGS sequence"/>
</dbReference>
<protein>
    <recommendedName>
        <fullName evidence="5">CFEM domain-containing protein</fullName>
    </recommendedName>
</protein>
<reference evidence="7" key="1">
    <citation type="journal article" date="2012" name="Science">
        <title>The Paleozoic origin of enzymatic lignin decomposition reconstructed from 31 fungal genomes.</title>
        <authorList>
            <person name="Floudas D."/>
            <person name="Binder M."/>
            <person name="Riley R."/>
            <person name="Barry K."/>
            <person name="Blanchette R.A."/>
            <person name="Henrissat B."/>
            <person name="Martinez A.T."/>
            <person name="Otillar R."/>
            <person name="Spatafora J.W."/>
            <person name="Yadav J.S."/>
            <person name="Aerts A."/>
            <person name="Benoit I."/>
            <person name="Boyd A."/>
            <person name="Carlson A."/>
            <person name="Copeland A."/>
            <person name="Coutinho P.M."/>
            <person name="de Vries R.P."/>
            <person name="Ferreira P."/>
            <person name="Findley K."/>
            <person name="Foster B."/>
            <person name="Gaskell J."/>
            <person name="Glotzer D."/>
            <person name="Gorecki P."/>
            <person name="Heitman J."/>
            <person name="Hesse C."/>
            <person name="Hori C."/>
            <person name="Igarashi K."/>
            <person name="Jurgens J.A."/>
            <person name="Kallen N."/>
            <person name="Kersten P."/>
            <person name="Kohler A."/>
            <person name="Kuees U."/>
            <person name="Kumar T.K.A."/>
            <person name="Kuo A."/>
            <person name="LaButti K."/>
            <person name="Larrondo L.F."/>
            <person name="Lindquist E."/>
            <person name="Ling A."/>
            <person name="Lombard V."/>
            <person name="Lucas S."/>
            <person name="Lundell T."/>
            <person name="Martin R."/>
            <person name="McLaughlin D.J."/>
            <person name="Morgenstern I."/>
            <person name="Morin E."/>
            <person name="Murat C."/>
            <person name="Nagy L.G."/>
            <person name="Nolan M."/>
            <person name="Ohm R.A."/>
            <person name="Patyshakuliyeva A."/>
            <person name="Rokas A."/>
            <person name="Ruiz-Duenas F.J."/>
            <person name="Sabat G."/>
            <person name="Salamov A."/>
            <person name="Samejima M."/>
            <person name="Schmutz J."/>
            <person name="Slot J.C."/>
            <person name="St John F."/>
            <person name="Stenlid J."/>
            <person name="Sun H."/>
            <person name="Sun S."/>
            <person name="Syed K."/>
            <person name="Tsang A."/>
            <person name="Wiebenga A."/>
            <person name="Young D."/>
            <person name="Pisabarro A."/>
            <person name="Eastwood D.C."/>
            <person name="Martin F."/>
            <person name="Cullen D."/>
            <person name="Grigoriev I.V."/>
            <person name="Hibbett D.S."/>
        </authorList>
    </citation>
    <scope>NUCLEOTIDE SEQUENCE [LARGE SCALE GENOMIC DNA]</scope>
    <source>
        <strain evidence="7">RWD-64-598 SS2</strain>
    </source>
</reference>
<keyword evidence="3" id="KW-0732">Signal</keyword>
<dbReference type="GO" id="GO:0005576">
    <property type="term" value="C:extracellular region"/>
    <property type="evidence" value="ECO:0007669"/>
    <property type="project" value="UniProtKB-SubCell"/>
</dbReference>
<name>A0A5M3ML27_CONPW</name>
<comment type="caution">
    <text evidence="6">The sequence shown here is derived from an EMBL/GenBank/DDBJ whole genome shotgun (WGS) entry which is preliminary data.</text>
</comment>
<evidence type="ECO:0000313" key="7">
    <source>
        <dbReference type="Proteomes" id="UP000053558"/>
    </source>
</evidence>
<feature type="domain" description="CFEM" evidence="5">
    <location>
        <begin position="1"/>
        <end position="76"/>
    </location>
</feature>
<evidence type="ECO:0000256" key="2">
    <source>
        <dbReference type="ARBA" id="ARBA00022525"/>
    </source>
</evidence>
<evidence type="ECO:0000256" key="4">
    <source>
        <dbReference type="ARBA" id="ARBA00023157"/>
    </source>
</evidence>